<protein>
    <submittedName>
        <fullName evidence="1">Uncharacterized protein</fullName>
    </submittedName>
</protein>
<organism evidence="1">
    <name type="scientific">mine drainage metagenome</name>
    <dbReference type="NCBI Taxonomy" id="410659"/>
    <lineage>
        <taxon>unclassified sequences</taxon>
        <taxon>metagenomes</taxon>
        <taxon>ecological metagenomes</taxon>
    </lineage>
</organism>
<accession>A0A1J5P4E5</accession>
<name>A0A1J5P4E5_9ZZZZ</name>
<comment type="caution">
    <text evidence="1">The sequence shown here is derived from an EMBL/GenBank/DDBJ whole genome shotgun (WGS) entry which is preliminary data.</text>
</comment>
<dbReference type="SUPFAM" id="SSF89372">
    <property type="entry name" value="Fucose-specific lectin"/>
    <property type="match status" value="1"/>
</dbReference>
<evidence type="ECO:0000313" key="1">
    <source>
        <dbReference type="EMBL" id="OIQ65584.1"/>
    </source>
</evidence>
<dbReference type="EMBL" id="MLJW01007208">
    <property type="protein sequence ID" value="OIQ65584.1"/>
    <property type="molecule type" value="Genomic_DNA"/>
</dbReference>
<proteinExistence type="predicted"/>
<reference evidence="1" key="1">
    <citation type="submission" date="2016-10" db="EMBL/GenBank/DDBJ databases">
        <title>Sequence of Gallionella enrichment culture.</title>
        <authorList>
            <person name="Poehlein A."/>
            <person name="Muehling M."/>
            <person name="Daniel R."/>
        </authorList>
    </citation>
    <scope>NUCLEOTIDE SEQUENCE</scope>
</reference>
<sequence>MPARRLDRGSSGAYAPAPAVAADGTVFVAWQQGRGAAAAIDAASFVHGRWSAPRRIGARGDAHAVTLAALPDGGVAAAWVRRGQLEWRRLDAALHGTAPQRLSAAPAARPVLAADAAGNLTLVWQQGVARSRIVARRFDAMTVRWSAPRQLDAPDLRGAGSAVLGVDASGNVDCAWYQDGPQGLQIEAARYDAASGRWSAAQQLSDARSTVQAVLPALAVDAAGSATVVWQQFNDWRDIVMSRRRR</sequence>
<gene>
    <name evidence="1" type="ORF">GALL_528550</name>
</gene>
<dbReference type="AlphaFoldDB" id="A0A1J5P4E5"/>